<dbReference type="AlphaFoldDB" id="A0A7W3JC29"/>
<keyword evidence="2" id="KW-1185">Reference proteome</keyword>
<protein>
    <recommendedName>
        <fullName evidence="3">DUF2505 domain-containing protein</fullName>
    </recommendedName>
</protein>
<dbReference type="Proteomes" id="UP000540568">
    <property type="component" value="Unassembled WGS sequence"/>
</dbReference>
<reference evidence="1 2" key="1">
    <citation type="submission" date="2020-07" db="EMBL/GenBank/DDBJ databases">
        <title>Sequencing the genomes of 1000 actinobacteria strains.</title>
        <authorList>
            <person name="Klenk H.-P."/>
        </authorList>
    </citation>
    <scope>NUCLEOTIDE SEQUENCE [LARGE SCALE GENOMIC DNA]</scope>
    <source>
        <strain evidence="1 2">DSM 44121</strain>
    </source>
</reference>
<gene>
    <name evidence="1" type="ORF">FHX71_004025</name>
</gene>
<sequence length="174" mass="18331">MHLTVDLTFPADIDDVSAMLADESFVRWRAQRSTGSVNGVVEQADVTGTAVTGFTVVVRRTLPTDIIPVQARPFVGAHLEIRQAEAWEAASEGRRTGTVAVEILGAPVRVTATAALTALPDGGTRLTYAGDVRATVPLFGTVIEEAAVSAVRTTLETEAEAGRDWLAGKRTGTA</sequence>
<dbReference type="SUPFAM" id="SSF55961">
    <property type="entry name" value="Bet v1-like"/>
    <property type="match status" value="1"/>
</dbReference>
<evidence type="ECO:0000313" key="1">
    <source>
        <dbReference type="EMBL" id="MBA8810049.1"/>
    </source>
</evidence>
<accession>A0A7W3JC29</accession>
<evidence type="ECO:0000313" key="2">
    <source>
        <dbReference type="Proteomes" id="UP000540568"/>
    </source>
</evidence>
<comment type="caution">
    <text evidence="1">The sequence shown here is derived from an EMBL/GenBank/DDBJ whole genome shotgun (WGS) entry which is preliminary data.</text>
</comment>
<dbReference type="EMBL" id="JACGWV010000002">
    <property type="protein sequence ID" value="MBA8810049.1"/>
    <property type="molecule type" value="Genomic_DNA"/>
</dbReference>
<dbReference type="Pfam" id="PF10698">
    <property type="entry name" value="DUF2505"/>
    <property type="match status" value="1"/>
</dbReference>
<dbReference type="InterPro" id="IPR019639">
    <property type="entry name" value="DUF2505"/>
</dbReference>
<organism evidence="1 2">
    <name type="scientific">Promicromonospora sukumoe</name>
    <dbReference type="NCBI Taxonomy" id="88382"/>
    <lineage>
        <taxon>Bacteria</taxon>
        <taxon>Bacillati</taxon>
        <taxon>Actinomycetota</taxon>
        <taxon>Actinomycetes</taxon>
        <taxon>Micrococcales</taxon>
        <taxon>Promicromonosporaceae</taxon>
        <taxon>Promicromonospora</taxon>
    </lineage>
</organism>
<name>A0A7W3JC29_9MICO</name>
<proteinExistence type="predicted"/>
<evidence type="ECO:0008006" key="3">
    <source>
        <dbReference type="Google" id="ProtNLM"/>
    </source>
</evidence>
<dbReference type="RefSeq" id="WP_182619209.1">
    <property type="nucleotide sequence ID" value="NZ_BAAATF010000010.1"/>
</dbReference>